<dbReference type="InterPro" id="IPR019734">
    <property type="entry name" value="TPR_rpt"/>
</dbReference>
<evidence type="ECO:0000256" key="1">
    <source>
        <dbReference type="ARBA" id="ARBA00022679"/>
    </source>
</evidence>
<keyword evidence="1" id="KW-0808">Transferase</keyword>
<dbReference type="InterPro" id="IPR027417">
    <property type="entry name" value="P-loop_NTPase"/>
</dbReference>
<dbReference type="Gene3D" id="3.40.50.300">
    <property type="entry name" value="P-loop containing nucleotide triphosphate hydrolases"/>
    <property type="match status" value="1"/>
</dbReference>
<comment type="caution">
    <text evidence="3">The sequence shown here is derived from an EMBL/GenBank/DDBJ whole genome shotgun (WGS) entry which is preliminary data.</text>
</comment>
<dbReference type="InterPro" id="IPR011990">
    <property type="entry name" value="TPR-like_helical_dom_sf"/>
</dbReference>
<dbReference type="SUPFAM" id="SSF52540">
    <property type="entry name" value="P-loop containing nucleoside triphosphate hydrolases"/>
    <property type="match status" value="1"/>
</dbReference>
<dbReference type="Pfam" id="PF13428">
    <property type="entry name" value="TPR_14"/>
    <property type="match status" value="1"/>
</dbReference>
<dbReference type="GO" id="GO:0008476">
    <property type="term" value="F:protein-tyrosine sulfotransferase activity"/>
    <property type="evidence" value="ECO:0007669"/>
    <property type="project" value="InterPro"/>
</dbReference>
<keyword evidence="2" id="KW-0802">TPR repeat</keyword>
<evidence type="ECO:0000256" key="2">
    <source>
        <dbReference type="PROSITE-ProRule" id="PRU00339"/>
    </source>
</evidence>
<dbReference type="Gene3D" id="1.25.40.10">
    <property type="entry name" value="Tetratricopeptide repeat domain"/>
    <property type="match status" value="1"/>
</dbReference>
<dbReference type="PANTHER" id="PTHR12788">
    <property type="entry name" value="PROTEIN-TYROSINE SULFOTRANSFERASE 2"/>
    <property type="match status" value="1"/>
</dbReference>
<gene>
    <name evidence="3" type="ORF">DCG58_06755</name>
</gene>
<dbReference type="Pfam" id="PF13432">
    <property type="entry name" value="TPR_16"/>
    <property type="match status" value="1"/>
</dbReference>
<dbReference type="Pfam" id="PF14559">
    <property type="entry name" value="TPR_19"/>
    <property type="match status" value="1"/>
</dbReference>
<dbReference type="AlphaFoldDB" id="A0A3B9GWQ9"/>
<feature type="repeat" description="TPR" evidence="2">
    <location>
        <begin position="206"/>
        <end position="239"/>
    </location>
</feature>
<dbReference type="Proteomes" id="UP000259610">
    <property type="component" value="Unassembled WGS sequence"/>
</dbReference>
<sequence>MAPPGRDVLAEARKLLGSDPDAAARLTASLVATDPAEARAHRLLAQALRRLDRPEEASTAETDAIQAAAGSPQLRKAAQAMREARIEHAEQLIRDYLDRDPDDPQALRMLAEIAAVCGHGEDAERLLRKALEEAPGFVPLFLNLAALLQDLDRPAEALAVLDEALTRSPDNRLARSFKAELLTQAGDMNDALQAHEDLLRLAPRTANFVLNYGHALKAAGRGAEAVTAYRKALQLDPKSGLAWWALANHRGVPLEANDVKAIEQALMHRADDLNRAHLHYALGKALGDQEQFEDSFKHYRYANEIRGSISPFDSAQAEKSTREIRSSFTREFLNDKAGGGHSDCSPIFIVGLPRSGSTLIEQILASHPAIEGAGELFALERTIDKIIPQSRESWPTAFGALSGDAHRQMGAAYLSSVRARRKASRSCFTDKTPSNWRFAGLIHCILPNARIIDVRRHPMACCFSNFAMYFNRNTSFPSGLDSIGAYYRDYARTMSHFDRLMPGRIHHIQYEDVVENPKAEIEKLLHYLGLPFDEQCLQFHESRRAVHTPSAEQVRRPLYRDGLDRWRAYERWLDPLKDALGPELVSGVIS</sequence>
<organism evidence="3 4">
    <name type="scientific">Hyphomonas adhaerens</name>
    <dbReference type="NCBI Taxonomy" id="81029"/>
    <lineage>
        <taxon>Bacteria</taxon>
        <taxon>Pseudomonadati</taxon>
        <taxon>Pseudomonadota</taxon>
        <taxon>Alphaproteobacteria</taxon>
        <taxon>Hyphomonadales</taxon>
        <taxon>Hyphomonadaceae</taxon>
        <taxon>Hyphomonas</taxon>
    </lineage>
</organism>
<name>A0A3B9GWQ9_9PROT</name>
<protein>
    <submittedName>
        <fullName evidence="3">Uncharacterized protein</fullName>
    </submittedName>
</protein>
<proteinExistence type="predicted"/>
<dbReference type="PANTHER" id="PTHR12788:SF10">
    <property type="entry name" value="PROTEIN-TYROSINE SULFOTRANSFERASE"/>
    <property type="match status" value="1"/>
</dbReference>
<accession>A0A3B9GWQ9</accession>
<dbReference type="SMART" id="SM00028">
    <property type="entry name" value="TPR"/>
    <property type="match status" value="6"/>
</dbReference>
<dbReference type="Pfam" id="PF13469">
    <property type="entry name" value="Sulfotransfer_3"/>
    <property type="match status" value="1"/>
</dbReference>
<dbReference type="SUPFAM" id="SSF48452">
    <property type="entry name" value="TPR-like"/>
    <property type="match status" value="2"/>
</dbReference>
<dbReference type="EMBL" id="DMAN01000146">
    <property type="protein sequence ID" value="HAE26838.1"/>
    <property type="molecule type" value="Genomic_DNA"/>
</dbReference>
<reference evidence="3 4" key="1">
    <citation type="journal article" date="2018" name="Nat. Biotechnol.">
        <title>A standardized bacterial taxonomy based on genome phylogeny substantially revises the tree of life.</title>
        <authorList>
            <person name="Parks D.H."/>
            <person name="Chuvochina M."/>
            <person name="Waite D.W."/>
            <person name="Rinke C."/>
            <person name="Skarshewski A."/>
            <person name="Chaumeil P.A."/>
            <person name="Hugenholtz P."/>
        </authorList>
    </citation>
    <scope>NUCLEOTIDE SEQUENCE [LARGE SCALE GENOMIC DNA]</scope>
    <source>
        <strain evidence="3">UBA8733</strain>
    </source>
</reference>
<dbReference type="PROSITE" id="PS50005">
    <property type="entry name" value="TPR"/>
    <property type="match status" value="1"/>
</dbReference>
<evidence type="ECO:0000313" key="4">
    <source>
        <dbReference type="Proteomes" id="UP000259610"/>
    </source>
</evidence>
<dbReference type="InterPro" id="IPR026634">
    <property type="entry name" value="TPST-like"/>
</dbReference>
<evidence type="ECO:0000313" key="3">
    <source>
        <dbReference type="EMBL" id="HAE26838.1"/>
    </source>
</evidence>